<feature type="domain" description="Reverse transcriptase RNase H-like" evidence="10">
    <location>
        <begin position="358"/>
        <end position="459"/>
    </location>
</feature>
<organism evidence="11 12">
    <name type="scientific">Pythium insidiosum</name>
    <name type="common">Pythiosis disease agent</name>
    <dbReference type="NCBI Taxonomy" id="114742"/>
    <lineage>
        <taxon>Eukaryota</taxon>
        <taxon>Sar</taxon>
        <taxon>Stramenopiles</taxon>
        <taxon>Oomycota</taxon>
        <taxon>Peronosporomycetes</taxon>
        <taxon>Pythiales</taxon>
        <taxon>Pythiaceae</taxon>
        <taxon>Pythium</taxon>
    </lineage>
</organism>
<dbReference type="Gene3D" id="3.30.70.270">
    <property type="match status" value="3"/>
</dbReference>
<evidence type="ECO:0000313" key="12">
    <source>
        <dbReference type="Proteomes" id="UP001209570"/>
    </source>
</evidence>
<dbReference type="InterPro" id="IPR050951">
    <property type="entry name" value="Retrovirus_Pol_polyprotein"/>
</dbReference>
<gene>
    <name evidence="11" type="ORF">P43SY_011326</name>
</gene>
<feature type="compositionally biased region" description="Basic and acidic residues" evidence="7">
    <location>
        <begin position="672"/>
        <end position="686"/>
    </location>
</feature>
<evidence type="ECO:0000256" key="2">
    <source>
        <dbReference type="ARBA" id="ARBA00022695"/>
    </source>
</evidence>
<dbReference type="InterPro" id="IPR012337">
    <property type="entry name" value="RNaseH-like_sf"/>
</dbReference>
<reference evidence="11" key="1">
    <citation type="submission" date="2021-12" db="EMBL/GenBank/DDBJ databases">
        <title>Prjna785345.</title>
        <authorList>
            <person name="Rujirawat T."/>
            <person name="Krajaejun T."/>
        </authorList>
    </citation>
    <scope>NUCLEOTIDE SEQUENCE</scope>
    <source>
        <strain evidence="11">Pi057C3</strain>
    </source>
</reference>
<evidence type="ECO:0000256" key="4">
    <source>
        <dbReference type="ARBA" id="ARBA00022759"/>
    </source>
</evidence>
<comment type="caution">
    <text evidence="11">The sequence shown here is derived from an EMBL/GenBank/DDBJ whole genome shotgun (WGS) entry which is preliminary data.</text>
</comment>
<dbReference type="InterPro" id="IPR002156">
    <property type="entry name" value="RNaseH_domain"/>
</dbReference>
<dbReference type="GO" id="GO:0004523">
    <property type="term" value="F:RNA-DNA hybrid ribonuclease activity"/>
    <property type="evidence" value="ECO:0007669"/>
    <property type="project" value="InterPro"/>
</dbReference>
<dbReference type="InterPro" id="IPR036397">
    <property type="entry name" value="RNaseH_sf"/>
</dbReference>
<dbReference type="Pfam" id="PF13456">
    <property type="entry name" value="RVT_3"/>
    <property type="match status" value="1"/>
</dbReference>
<feature type="domain" description="Reverse transcriptase" evidence="8">
    <location>
        <begin position="61"/>
        <end position="149"/>
    </location>
</feature>
<protein>
    <recommendedName>
        <fullName evidence="13">Reverse transcriptase</fullName>
    </recommendedName>
</protein>
<keyword evidence="12" id="KW-1185">Reference proteome</keyword>
<keyword evidence="6" id="KW-0695">RNA-directed DNA polymerase</keyword>
<evidence type="ECO:0008006" key="13">
    <source>
        <dbReference type="Google" id="ProtNLM"/>
    </source>
</evidence>
<dbReference type="CDD" id="cd01647">
    <property type="entry name" value="RT_LTR"/>
    <property type="match status" value="1"/>
</dbReference>
<feature type="domain" description="RNase H type-1" evidence="9">
    <location>
        <begin position="568"/>
        <end position="628"/>
    </location>
</feature>
<keyword evidence="1" id="KW-0808">Transferase</keyword>
<feature type="region of interest" description="Disordered" evidence="7">
    <location>
        <begin position="663"/>
        <end position="686"/>
    </location>
</feature>
<dbReference type="InterPro" id="IPR043502">
    <property type="entry name" value="DNA/RNA_pol_sf"/>
</dbReference>
<evidence type="ECO:0000259" key="9">
    <source>
        <dbReference type="Pfam" id="PF13456"/>
    </source>
</evidence>
<dbReference type="Pfam" id="PF17917">
    <property type="entry name" value="RT_RNaseH"/>
    <property type="match status" value="1"/>
</dbReference>
<dbReference type="InterPro" id="IPR043128">
    <property type="entry name" value="Rev_trsase/Diguanyl_cyclase"/>
</dbReference>
<dbReference type="InterPro" id="IPR041373">
    <property type="entry name" value="RT_RNaseH"/>
</dbReference>
<dbReference type="AlphaFoldDB" id="A0AAD5L9B5"/>
<evidence type="ECO:0000259" key="10">
    <source>
        <dbReference type="Pfam" id="PF17917"/>
    </source>
</evidence>
<proteinExistence type="predicted"/>
<dbReference type="Gene3D" id="3.30.420.10">
    <property type="entry name" value="Ribonuclease H-like superfamily/Ribonuclease H"/>
    <property type="match status" value="1"/>
</dbReference>
<name>A0AAD5L9B5_PYTIN</name>
<sequence length="705" mass="78561">MADADVGEPDENTPEEIAKLRNVLEKHKSAFINSGNALPKPARGVVCDIEIQPGTKPIAQRPRPIKLVNQLIKLMRYPLPLIDQLLDDFEAVMWLLSLDMASGFWAVLMTPRAKHVSAFICPLGHFQWVRMPFGLKNAPLIYQQVIDNCLWGFVRLPAHIENEVEPEVLEGVGVTPSGIDVRDLQPVEGRDSADEPTVFQLNLPASSCMGPVLGRSSYIDDIAAGTKTWDELCDTVDRLLYRLRYWGLSVSLPKSSFGKKAIEFLSHEVSRTGLRALPKVVKGINQLQFPSSLKGIQSFLGSLNYYHKFIEDYSIIASCLYELTDEQIKAGRDLDRPKLAFEVLKQKIQSPPILRHPDRSKPYSIILHANGWAVSAVLAQEHEGKLWPVRFTGRTLQDAELRYHESEKEVLALLRVLKTFYTLVAGHDLVVYTRFSVLKWIMTSKSIGDRLLKWATMLSPWTFEVRKIDRDQDGLASLFAAGITPREKLDEVAEMLAPTKASRSRAPAVSLEMLDAEYSGYLLSFDGAAKLKSNIGSASFVLWRLPAWEPVHAEGILLEGVTVNVAQVDELVIAGDSRIVIQQCQGEINCNTPHLQLLLNKFEALRVQVSSLRLVHVKREFNAAADYLTGVVLKSGRSMKVTAEDDLSQLAQLNTLPSKIMKPAADDSETVTSHKQDDDTNDDVSPHAVKDLARTFSAQSAGSQR</sequence>
<evidence type="ECO:0000256" key="7">
    <source>
        <dbReference type="SAM" id="MobiDB-lite"/>
    </source>
</evidence>
<keyword evidence="5" id="KW-0378">Hydrolase</keyword>
<dbReference type="Pfam" id="PF00078">
    <property type="entry name" value="RVT_1"/>
    <property type="match status" value="1"/>
</dbReference>
<dbReference type="SUPFAM" id="SSF56672">
    <property type="entry name" value="DNA/RNA polymerases"/>
    <property type="match status" value="1"/>
</dbReference>
<dbReference type="PANTHER" id="PTHR37984">
    <property type="entry name" value="PROTEIN CBG26694"/>
    <property type="match status" value="1"/>
</dbReference>
<dbReference type="PANTHER" id="PTHR37984:SF5">
    <property type="entry name" value="PROTEIN NYNRIN-LIKE"/>
    <property type="match status" value="1"/>
</dbReference>
<dbReference type="Proteomes" id="UP001209570">
    <property type="component" value="Unassembled WGS sequence"/>
</dbReference>
<evidence type="ECO:0000256" key="1">
    <source>
        <dbReference type="ARBA" id="ARBA00022679"/>
    </source>
</evidence>
<dbReference type="Gene3D" id="3.10.10.10">
    <property type="entry name" value="HIV Type 1 Reverse Transcriptase, subunit A, domain 1"/>
    <property type="match status" value="1"/>
</dbReference>
<keyword evidence="3" id="KW-0540">Nuclease</keyword>
<evidence type="ECO:0000313" key="11">
    <source>
        <dbReference type="EMBL" id="KAJ0391413.1"/>
    </source>
</evidence>
<accession>A0AAD5L9B5</accession>
<evidence type="ECO:0000259" key="8">
    <source>
        <dbReference type="Pfam" id="PF00078"/>
    </source>
</evidence>
<dbReference type="SUPFAM" id="SSF53098">
    <property type="entry name" value="Ribonuclease H-like"/>
    <property type="match status" value="1"/>
</dbReference>
<evidence type="ECO:0000256" key="3">
    <source>
        <dbReference type="ARBA" id="ARBA00022722"/>
    </source>
</evidence>
<dbReference type="GO" id="GO:0003964">
    <property type="term" value="F:RNA-directed DNA polymerase activity"/>
    <property type="evidence" value="ECO:0007669"/>
    <property type="project" value="UniProtKB-KW"/>
</dbReference>
<evidence type="ECO:0000256" key="6">
    <source>
        <dbReference type="ARBA" id="ARBA00022918"/>
    </source>
</evidence>
<dbReference type="GO" id="GO:0003676">
    <property type="term" value="F:nucleic acid binding"/>
    <property type="evidence" value="ECO:0007669"/>
    <property type="project" value="InterPro"/>
</dbReference>
<dbReference type="InterPro" id="IPR000477">
    <property type="entry name" value="RT_dom"/>
</dbReference>
<evidence type="ECO:0000256" key="5">
    <source>
        <dbReference type="ARBA" id="ARBA00022801"/>
    </source>
</evidence>
<keyword evidence="4" id="KW-0255">Endonuclease</keyword>
<dbReference type="EMBL" id="JAKCXM010001055">
    <property type="protein sequence ID" value="KAJ0391413.1"/>
    <property type="molecule type" value="Genomic_DNA"/>
</dbReference>
<keyword evidence="2" id="KW-0548">Nucleotidyltransferase</keyword>